<keyword evidence="4 6" id="KW-1133">Transmembrane helix</keyword>
<evidence type="ECO:0000256" key="6">
    <source>
        <dbReference type="SAM" id="Phobius"/>
    </source>
</evidence>
<feature type="transmembrane region" description="Helical" evidence="6">
    <location>
        <begin position="243"/>
        <end position="262"/>
    </location>
</feature>
<dbReference type="SUPFAM" id="SSF56601">
    <property type="entry name" value="beta-lactamase/transpeptidase-like"/>
    <property type="match status" value="1"/>
</dbReference>
<dbReference type="Proteomes" id="UP000503297">
    <property type="component" value="Chromosome"/>
</dbReference>
<dbReference type="AlphaFoldDB" id="A0A6M8J1Y9"/>
<feature type="domain" description="Penicillin binding protein A dimerisation" evidence="8">
    <location>
        <begin position="494"/>
        <end position="576"/>
    </location>
</feature>
<sequence>MTRRNLELLLLLVGAPVVVVLFAMLNLRQGIALSVTSLGVPLGIAAAFLGSHLAIRRFAPEADPAVLPIVFVIAGIGMAFVTRLAPKLAVNQVIWLFIGVACMVGVLIAARRLERLAQYKYTFMIAGIALLLSPLVPGIGQEILGSRIWLHIGPFSFQPGELAKIAIVLFLAGYLSANREMLSVFTMRIGPLKVPDLRTLLPLLLMWALALVVVVFEKDLGSAVVFFFVFLAMLYAATGKKTYLVVGGALMAAGIVAAWLLFSHVQTRVSNWIDPFADAQGAGYQMVQALYAIADGDLFGRGIGSGMAGQIPVVESDFIFAAIAEEAGLLGAAGLLMLFLGLAIRGYATAARAKTDFSSFLAVGLTTIITLQAFIIVGGVTGLIPLTGLTLPFVSQGGSSLVASFIAVGFLLRCGDEATGVGEEMANVTVAINNNSVLGRVSLGRRLTNSIMGFSLMFALLVGNLTMIMVVKADEYRSMPGNNHTLAKQARIERGIITTADNVVLAQSARNDDGTYSRVYPAGDLASQVVGYYSAQYGTSGIEAAQNDTLTGERGHATWLDVLNEQAGITQAGNSVELSINARIQAAAQQALQGYTGACVVMDPTTGAVLAMASSPTYRAADFASVIKAGAQGGGGESSLLNRATQSLYAPGSTFKMVSAATALETGEATLDSRYGSPGSMDIGGAPVTNFDGNDYGVLTLRRAIELSSNTVFGQIGRDMGAKTLVNGAQKFGFGRDLRFDLPTAVSLMADPATMSEWETAWAAVGQPVGDDEVVGPQATVLQMALVGAGIANEGTVMRPYLVQSIFNGQGERSFTATPSTLFQALDKKTALDLRGALEGVVSNGTGTAARIPGVKVAGKTGTAETGKQSDDSWFVGMAPADKPRVVVAIVLEQDGIEGDGAAKAQNVLKTALAEQGVL</sequence>
<feature type="domain" description="Penicillin-binding protein transpeptidase" evidence="7">
    <location>
        <begin position="597"/>
        <end position="912"/>
    </location>
</feature>
<organism evidence="9 10">
    <name type="scientific">Berryella wangjianweii</name>
    <dbReference type="NCBI Taxonomy" id="2734634"/>
    <lineage>
        <taxon>Bacteria</taxon>
        <taxon>Bacillati</taxon>
        <taxon>Actinomycetota</taxon>
        <taxon>Coriobacteriia</taxon>
        <taxon>Eggerthellales</taxon>
        <taxon>Eggerthellaceae</taxon>
        <taxon>Berryella</taxon>
    </lineage>
</organism>
<reference evidence="10" key="1">
    <citation type="submission" date="2020-05" db="EMBL/GenBank/DDBJ databases">
        <title>Novel species in genus Nocardioides.</title>
        <authorList>
            <person name="Zhang G."/>
        </authorList>
    </citation>
    <scope>NUCLEOTIDE SEQUENCE [LARGE SCALE GENOMIC DNA]</scope>
    <source>
        <strain evidence="10">zg-1050</strain>
    </source>
</reference>
<dbReference type="PANTHER" id="PTHR30627">
    <property type="entry name" value="PEPTIDOGLYCAN D,D-TRANSPEPTIDASE"/>
    <property type="match status" value="1"/>
</dbReference>
<comment type="subcellular location">
    <subcellularLocation>
        <location evidence="1">Membrane</location>
        <topology evidence="1">Multi-pass membrane protein</topology>
    </subcellularLocation>
</comment>
<feature type="transmembrane region" description="Helical" evidence="6">
    <location>
        <begin position="31"/>
        <end position="53"/>
    </location>
</feature>
<keyword evidence="2 6" id="KW-0812">Transmembrane</keyword>
<feature type="transmembrane region" description="Helical" evidence="6">
    <location>
        <begin position="160"/>
        <end position="177"/>
    </location>
</feature>
<dbReference type="InterPro" id="IPR001182">
    <property type="entry name" value="FtsW/RodA"/>
</dbReference>
<gene>
    <name evidence="9" type="ORF">HLV38_05130</name>
</gene>
<keyword evidence="10" id="KW-1185">Reference proteome</keyword>
<feature type="transmembrane region" description="Helical" evidence="6">
    <location>
        <begin position="390"/>
        <end position="412"/>
    </location>
</feature>
<feature type="transmembrane region" description="Helical" evidence="6">
    <location>
        <begin position="360"/>
        <end position="384"/>
    </location>
</feature>
<evidence type="ECO:0000259" key="8">
    <source>
        <dbReference type="Pfam" id="PF21922"/>
    </source>
</evidence>
<feature type="transmembrane region" description="Helical" evidence="6">
    <location>
        <begin position="65"/>
        <end position="86"/>
    </location>
</feature>
<dbReference type="InterPro" id="IPR012338">
    <property type="entry name" value="Beta-lactam/transpept-like"/>
</dbReference>
<dbReference type="KEGG" id="bwa:HLV38_05130"/>
<dbReference type="InterPro" id="IPR001460">
    <property type="entry name" value="PCN-bd_Tpept"/>
</dbReference>
<keyword evidence="5 6" id="KW-0472">Membrane</keyword>
<accession>A0A6M8J1Y9</accession>
<dbReference type="Pfam" id="PF00905">
    <property type="entry name" value="Transpeptidase"/>
    <property type="match status" value="1"/>
</dbReference>
<evidence type="ECO:0000256" key="5">
    <source>
        <dbReference type="ARBA" id="ARBA00023136"/>
    </source>
</evidence>
<dbReference type="RefSeq" id="WP_173164792.1">
    <property type="nucleotide sequence ID" value="NZ_CP053716.1"/>
</dbReference>
<evidence type="ECO:0000313" key="9">
    <source>
        <dbReference type="EMBL" id="QKF07567.1"/>
    </source>
</evidence>
<dbReference type="Pfam" id="PF01098">
    <property type="entry name" value="FTSW_RODA_SPOVE"/>
    <property type="match status" value="1"/>
</dbReference>
<evidence type="ECO:0000256" key="3">
    <source>
        <dbReference type="ARBA" id="ARBA00022960"/>
    </source>
</evidence>
<feature type="transmembrane region" description="Helical" evidence="6">
    <location>
        <begin position="92"/>
        <end position="109"/>
    </location>
</feature>
<dbReference type="GO" id="GO:0071555">
    <property type="term" value="P:cell wall organization"/>
    <property type="evidence" value="ECO:0007669"/>
    <property type="project" value="TreeGrafter"/>
</dbReference>
<evidence type="ECO:0000259" key="7">
    <source>
        <dbReference type="Pfam" id="PF00905"/>
    </source>
</evidence>
<dbReference type="Pfam" id="PF21922">
    <property type="entry name" value="PBP_dimer_2"/>
    <property type="match status" value="1"/>
</dbReference>
<evidence type="ECO:0000313" key="10">
    <source>
        <dbReference type="Proteomes" id="UP000503297"/>
    </source>
</evidence>
<feature type="transmembrane region" description="Helical" evidence="6">
    <location>
        <begin position="450"/>
        <end position="471"/>
    </location>
</feature>
<dbReference type="EMBL" id="CP053716">
    <property type="protein sequence ID" value="QKF07567.1"/>
    <property type="molecule type" value="Genomic_DNA"/>
</dbReference>
<dbReference type="PANTHER" id="PTHR30627:SF24">
    <property type="entry name" value="PENICILLIN-BINDING PROTEIN 4B"/>
    <property type="match status" value="1"/>
</dbReference>
<keyword evidence="3" id="KW-0133">Cell shape</keyword>
<name>A0A6M8J1Y9_9ACTN</name>
<proteinExistence type="predicted"/>
<feature type="transmembrane region" description="Helical" evidence="6">
    <location>
        <begin position="121"/>
        <end position="140"/>
    </location>
</feature>
<dbReference type="InterPro" id="IPR054120">
    <property type="entry name" value="PBPA_dimer"/>
</dbReference>
<dbReference type="GO" id="GO:0005886">
    <property type="term" value="C:plasma membrane"/>
    <property type="evidence" value="ECO:0007669"/>
    <property type="project" value="TreeGrafter"/>
</dbReference>
<evidence type="ECO:0000256" key="2">
    <source>
        <dbReference type="ARBA" id="ARBA00022692"/>
    </source>
</evidence>
<dbReference type="GO" id="GO:0008360">
    <property type="term" value="P:regulation of cell shape"/>
    <property type="evidence" value="ECO:0007669"/>
    <property type="project" value="UniProtKB-KW"/>
</dbReference>
<dbReference type="InterPro" id="IPR050515">
    <property type="entry name" value="Beta-lactam/transpept"/>
</dbReference>
<dbReference type="GO" id="GO:0051301">
    <property type="term" value="P:cell division"/>
    <property type="evidence" value="ECO:0007669"/>
    <property type="project" value="InterPro"/>
</dbReference>
<feature type="transmembrane region" description="Helical" evidence="6">
    <location>
        <begin position="7"/>
        <end position="25"/>
    </location>
</feature>
<evidence type="ECO:0000256" key="1">
    <source>
        <dbReference type="ARBA" id="ARBA00004141"/>
    </source>
</evidence>
<dbReference type="Gene3D" id="3.40.710.10">
    <property type="entry name" value="DD-peptidase/beta-lactamase superfamily"/>
    <property type="match status" value="1"/>
</dbReference>
<feature type="transmembrane region" description="Helical" evidence="6">
    <location>
        <begin position="220"/>
        <end position="236"/>
    </location>
</feature>
<dbReference type="GO" id="GO:0071972">
    <property type="term" value="F:peptidoglycan L,D-transpeptidase activity"/>
    <property type="evidence" value="ECO:0007669"/>
    <property type="project" value="TreeGrafter"/>
</dbReference>
<evidence type="ECO:0000256" key="4">
    <source>
        <dbReference type="ARBA" id="ARBA00022989"/>
    </source>
</evidence>
<feature type="transmembrane region" description="Helical" evidence="6">
    <location>
        <begin position="197"/>
        <end position="214"/>
    </location>
</feature>
<dbReference type="Gene3D" id="3.90.1310.10">
    <property type="entry name" value="Penicillin-binding protein 2a (Domain 2)"/>
    <property type="match status" value="1"/>
</dbReference>
<feature type="transmembrane region" description="Helical" evidence="6">
    <location>
        <begin position="327"/>
        <end position="348"/>
    </location>
</feature>
<protein>
    <submittedName>
        <fullName evidence="9">FtsW/RodA/SpoVE family cell cycle protein</fullName>
    </submittedName>
</protein>
<dbReference type="GO" id="GO:0008658">
    <property type="term" value="F:penicillin binding"/>
    <property type="evidence" value="ECO:0007669"/>
    <property type="project" value="InterPro"/>
</dbReference>